<dbReference type="PANTHER" id="PTHR34704">
    <property type="entry name" value="ATPASE"/>
    <property type="match status" value="1"/>
</dbReference>
<gene>
    <name evidence="1" type="ORF">ACFHYQ_15245</name>
</gene>
<sequence length="481" mass="53429">MLDKPERIFDREFEWRHLSAFAGRAHERPQLGVISGRRRQGKTFLVEALARETGGFYFGATEATETESLRLFSDALADYADAQVPMRFASWDEAIRQLFLVGADRRRPLVIDEFPYLSKVSPALPSIIQREIDRAVSSRAPVSLLLCGSAMSVMGGLLSGSAPLRGRASLELVVRPFDYPLAARYWRIDDPRLGVLTHAVVGGTPAYLRFVNDDIPAGLDDFDDWVQRTVLDPGTPLFREARYLLEEEADVRDSALYHSVLAAVAAGNGTRGGIAGYIGRKAADIGHHLNVLEDSCLLRKEADVFRQGRSIYRVCEPLITFYQMVMRPQWGLLESGRARSVWLDARTRFRDQVIGPHFEQLCREFARVEPVFGELPGEVGAGVVADPSRRSQIQVDVVVFAPAVPGQPHRVLALGEVKWGKRLTLEHAARLQRARELLAAKGLDVRDTVLACFSGAGFDPALRTESGVRLIGLEDLYPPRA</sequence>
<accession>A0ABV6U5B3</accession>
<keyword evidence="2" id="KW-1185">Reference proteome</keyword>
<name>A0ABV6U5B3_9ACTN</name>
<proteinExistence type="predicted"/>
<comment type="caution">
    <text evidence="1">The sequence shown here is derived from an EMBL/GenBank/DDBJ whole genome shotgun (WGS) entry which is preliminary data.</text>
</comment>
<keyword evidence="1" id="KW-0067">ATP-binding</keyword>
<dbReference type="Gene3D" id="3.40.50.300">
    <property type="entry name" value="P-loop containing nucleotide triphosphate hydrolases"/>
    <property type="match status" value="1"/>
</dbReference>
<protein>
    <submittedName>
        <fullName evidence="1">ATP-binding protein</fullName>
    </submittedName>
</protein>
<dbReference type="RefSeq" id="WP_394301798.1">
    <property type="nucleotide sequence ID" value="NZ_JBHMQT010000033.1"/>
</dbReference>
<evidence type="ECO:0000313" key="2">
    <source>
        <dbReference type="Proteomes" id="UP001589870"/>
    </source>
</evidence>
<dbReference type="GO" id="GO:0005524">
    <property type="term" value="F:ATP binding"/>
    <property type="evidence" value="ECO:0007669"/>
    <property type="project" value="UniProtKB-KW"/>
</dbReference>
<reference evidence="1 2" key="1">
    <citation type="submission" date="2024-09" db="EMBL/GenBank/DDBJ databases">
        <authorList>
            <person name="Sun Q."/>
            <person name="Mori K."/>
        </authorList>
    </citation>
    <scope>NUCLEOTIDE SEQUENCE [LARGE SCALE GENOMIC DNA]</scope>
    <source>
        <strain evidence="1 2">TBRC 1851</strain>
    </source>
</reference>
<dbReference type="Proteomes" id="UP001589870">
    <property type="component" value="Unassembled WGS sequence"/>
</dbReference>
<keyword evidence="1" id="KW-0547">Nucleotide-binding</keyword>
<dbReference type="EMBL" id="JBHMQT010000033">
    <property type="protein sequence ID" value="MFC0863657.1"/>
    <property type="molecule type" value="Genomic_DNA"/>
</dbReference>
<organism evidence="1 2">
    <name type="scientific">Sphaerimonospora cavernae</name>
    <dbReference type="NCBI Taxonomy" id="1740611"/>
    <lineage>
        <taxon>Bacteria</taxon>
        <taxon>Bacillati</taxon>
        <taxon>Actinomycetota</taxon>
        <taxon>Actinomycetes</taxon>
        <taxon>Streptosporangiales</taxon>
        <taxon>Streptosporangiaceae</taxon>
        <taxon>Sphaerimonospora</taxon>
    </lineage>
</organism>
<dbReference type="SUPFAM" id="SSF52540">
    <property type="entry name" value="P-loop containing nucleoside triphosphate hydrolases"/>
    <property type="match status" value="1"/>
</dbReference>
<evidence type="ECO:0000313" key="1">
    <source>
        <dbReference type="EMBL" id="MFC0863657.1"/>
    </source>
</evidence>
<dbReference type="PANTHER" id="PTHR34704:SF1">
    <property type="entry name" value="ATPASE"/>
    <property type="match status" value="1"/>
</dbReference>
<dbReference type="InterPro" id="IPR027417">
    <property type="entry name" value="P-loop_NTPase"/>
</dbReference>